<dbReference type="Proteomes" id="UP000605970">
    <property type="component" value="Unassembled WGS sequence"/>
</dbReference>
<sequence>MNKYIFELIFKNVIPLSPNVHSISKVYVQQQKIEPTDDGSNLINSISNKLINTQSTIPTIEVSKTTIKRNEQIINENKQQTNNYYQKEINGEECTTSSSIIIGQEEFSEINSYNSNNSIKFCCLEEQILRNSTNENIELSKRKEFKSILWMSNDKFKRRLTIRRKLMDFNLKKLANDASGLFNRARQLTEEKLLNAERTELDPEFEQMLNNINATEFHMLKLHSAIKNYLQPNPALRVGDTLNELLERDVKHANNLEHLGATMQLAGQTFGSETNFGSALLKVASTEMKLGAAERELMQTTSTQTLAPISRFLEGDIKNIQKERRILQNKRLDLDSAKARLKRARSLESQASAEADLRVAQSEYDRQVEVMRILIESSNSAQNQHLKYVLEFVEAQATFYASAHQHMTDLKRELSTRSNGGSVITKTVKTYKLFFTILYMYIREDKRFDSKISEM</sequence>
<feature type="domain" description="BAR" evidence="2">
    <location>
        <begin position="190"/>
        <end position="423"/>
    </location>
</feature>
<dbReference type="InterPro" id="IPR027267">
    <property type="entry name" value="AH/BAR_dom_sf"/>
</dbReference>
<proteinExistence type="predicted"/>
<accession>A0A8S9ZD70</accession>
<dbReference type="GO" id="GO:0005737">
    <property type="term" value="C:cytoplasm"/>
    <property type="evidence" value="ECO:0007669"/>
    <property type="project" value="InterPro"/>
</dbReference>
<evidence type="ECO:0000256" key="1">
    <source>
        <dbReference type="SAM" id="Coils"/>
    </source>
</evidence>
<dbReference type="SUPFAM" id="SSF103657">
    <property type="entry name" value="BAR/IMD domain-like"/>
    <property type="match status" value="1"/>
</dbReference>
<keyword evidence="4" id="KW-1185">Reference proteome</keyword>
<evidence type="ECO:0000259" key="2">
    <source>
        <dbReference type="PROSITE" id="PS51021"/>
    </source>
</evidence>
<feature type="coiled-coil region" evidence="1">
    <location>
        <begin position="310"/>
        <end position="354"/>
    </location>
</feature>
<dbReference type="SMART" id="SM00721">
    <property type="entry name" value="BAR"/>
    <property type="match status" value="1"/>
</dbReference>
<keyword evidence="1" id="KW-0175">Coiled coil</keyword>
<dbReference type="AlphaFoldDB" id="A0A8S9ZD70"/>
<organism evidence="3 4">
    <name type="scientific">Meloidogyne graminicola</name>
    <dbReference type="NCBI Taxonomy" id="189291"/>
    <lineage>
        <taxon>Eukaryota</taxon>
        <taxon>Metazoa</taxon>
        <taxon>Ecdysozoa</taxon>
        <taxon>Nematoda</taxon>
        <taxon>Chromadorea</taxon>
        <taxon>Rhabditida</taxon>
        <taxon>Tylenchina</taxon>
        <taxon>Tylenchomorpha</taxon>
        <taxon>Tylenchoidea</taxon>
        <taxon>Meloidogynidae</taxon>
        <taxon>Meloidogyninae</taxon>
        <taxon>Meloidogyne</taxon>
    </lineage>
</organism>
<dbReference type="EMBL" id="JABEBT010000191">
    <property type="protein sequence ID" value="KAF7625943.1"/>
    <property type="molecule type" value="Genomic_DNA"/>
</dbReference>
<reference evidence="3" key="1">
    <citation type="journal article" date="2020" name="Ecol. Evol.">
        <title>Genome structure and content of the rice root-knot nematode (Meloidogyne graminicola).</title>
        <authorList>
            <person name="Phan N.T."/>
            <person name="Danchin E.G.J."/>
            <person name="Klopp C."/>
            <person name="Perfus-Barbeoch L."/>
            <person name="Kozlowski D.K."/>
            <person name="Koutsovoulos G.D."/>
            <person name="Lopez-Roques C."/>
            <person name="Bouchez O."/>
            <person name="Zahm M."/>
            <person name="Besnard G."/>
            <person name="Bellafiore S."/>
        </authorList>
    </citation>
    <scope>NUCLEOTIDE SEQUENCE</scope>
    <source>
        <strain evidence="3">VN-18</strain>
    </source>
</reference>
<dbReference type="PROSITE" id="PS51021">
    <property type="entry name" value="BAR"/>
    <property type="match status" value="1"/>
</dbReference>
<dbReference type="Pfam" id="PF03114">
    <property type="entry name" value="BAR"/>
    <property type="match status" value="1"/>
</dbReference>
<protein>
    <submittedName>
        <fullName evidence="3">BAR domain-containing protein</fullName>
    </submittedName>
</protein>
<comment type="caution">
    <text evidence="3">The sequence shown here is derived from an EMBL/GenBank/DDBJ whole genome shotgun (WGS) entry which is preliminary data.</text>
</comment>
<evidence type="ECO:0000313" key="3">
    <source>
        <dbReference type="EMBL" id="KAF7625943.1"/>
    </source>
</evidence>
<dbReference type="Gene3D" id="1.20.1270.60">
    <property type="entry name" value="Arfaptin homology (AH) domain/BAR domain"/>
    <property type="match status" value="1"/>
</dbReference>
<name>A0A8S9ZD70_9BILA</name>
<evidence type="ECO:0000313" key="4">
    <source>
        <dbReference type="Proteomes" id="UP000605970"/>
    </source>
</evidence>
<gene>
    <name evidence="3" type="ORF">Mgra_00009866</name>
</gene>
<dbReference type="InterPro" id="IPR004148">
    <property type="entry name" value="BAR_dom"/>
</dbReference>
<dbReference type="OrthoDB" id="14167at2759"/>